<dbReference type="EC" id="2.8.5.2" evidence="13"/>
<sequence length="259" mass="29271">MRRWIWLLSFPLALVLAQGDSAQSAKEELARQKELLRQTMGILPTELVTEQGKESFFRKGPSGKTMEACDFGLGPGVIRGANARLPRYFADTQRVDDLDTRIVYCMTQVQGYKPEQVKRPDVVAAAFYIASQSQGEQVQVKATTPEEQAMYTLGEKLFFARSGNRDMGCAACHVDHVGRRAGPLFYADVLGQDKSWTHWPAYRYSNDQSWTMEDRIRACYSNLSHPRPDFYSAPIIALELFMAQKNTGARIEESPAFVR</sequence>
<dbReference type="InterPro" id="IPR036909">
    <property type="entry name" value="Cyt_c-like_dom_sf"/>
</dbReference>
<evidence type="ECO:0000313" key="20">
    <source>
        <dbReference type="Proteomes" id="UP000001916"/>
    </source>
</evidence>
<dbReference type="GO" id="GO:0019417">
    <property type="term" value="P:sulfur oxidation"/>
    <property type="evidence" value="ECO:0007669"/>
    <property type="project" value="InterPro"/>
</dbReference>
<comment type="cofactor">
    <cofactor evidence="15">
        <name>heme</name>
        <dbReference type="ChEBI" id="CHEBI:30413"/>
    </cofactor>
    <text evidence="15">Binds 2 heme groups per subunit.</text>
</comment>
<dbReference type="AlphaFoldDB" id="D7BJA5"/>
<dbReference type="GO" id="GO:0046872">
    <property type="term" value="F:metal ion binding"/>
    <property type="evidence" value="ECO:0007669"/>
    <property type="project" value="UniProtKB-KW"/>
</dbReference>
<keyword evidence="3 13" id="KW-0349">Heme</keyword>
<dbReference type="GO" id="GO:0020037">
    <property type="term" value="F:heme binding"/>
    <property type="evidence" value="ECO:0007669"/>
    <property type="project" value="InterPro"/>
</dbReference>
<dbReference type="EMBL" id="CP002043">
    <property type="protein sequence ID" value="ADH65261.1"/>
    <property type="molecule type" value="Genomic_DNA"/>
</dbReference>
<dbReference type="RefSeq" id="WP_013159741.1">
    <property type="nucleotide sequence ID" value="NC_014213.1"/>
</dbReference>
<keyword evidence="6 17" id="KW-0732">Signal</keyword>
<comment type="similarity">
    <text evidence="10 13">Belongs to the SoxA family.</text>
</comment>
<accession>D7BJA5</accession>
<keyword evidence="2 13" id="KW-0813">Transport</keyword>
<evidence type="ECO:0000256" key="14">
    <source>
        <dbReference type="PIRSR" id="PIRSR038455-1"/>
    </source>
</evidence>
<keyword evidence="7 13" id="KW-0574">Periplasm</keyword>
<feature type="signal peptide" evidence="17">
    <location>
        <begin position="1"/>
        <end position="22"/>
    </location>
</feature>
<evidence type="ECO:0000256" key="3">
    <source>
        <dbReference type="ARBA" id="ARBA00022617"/>
    </source>
</evidence>
<dbReference type="HOGENOM" id="CLU_079910_0_0_0"/>
<dbReference type="SUPFAM" id="SSF46626">
    <property type="entry name" value="Cytochrome c"/>
    <property type="match status" value="2"/>
</dbReference>
<comment type="catalytic activity">
    <reaction evidence="11 13">
        <text>L-cysteinyl-[SoxY protein] + thiosulfate + 2 Fe(III)-[cytochrome c] = S-sulfosulfanyl-L-cysteinyl-[SoxY protein] + 2 Fe(II)-[cytochrome c] + 2 H(+)</text>
        <dbReference type="Rhea" id="RHEA:56720"/>
        <dbReference type="Rhea" id="RHEA-COMP:10350"/>
        <dbReference type="Rhea" id="RHEA-COMP:14328"/>
        <dbReference type="Rhea" id="RHEA-COMP:14399"/>
        <dbReference type="Rhea" id="RHEA-COMP:14691"/>
        <dbReference type="ChEBI" id="CHEBI:15378"/>
        <dbReference type="ChEBI" id="CHEBI:29033"/>
        <dbReference type="ChEBI" id="CHEBI:29034"/>
        <dbReference type="ChEBI" id="CHEBI:29950"/>
        <dbReference type="ChEBI" id="CHEBI:33542"/>
        <dbReference type="ChEBI" id="CHEBI:139321"/>
        <dbReference type="EC" id="2.8.5.2"/>
    </reaction>
</comment>
<feature type="binding site" description="axial binding residue" evidence="16">
    <location>
        <position position="219"/>
    </location>
    <ligand>
        <name>heme c</name>
        <dbReference type="ChEBI" id="CHEBI:61717"/>
        <label>2</label>
    </ligand>
    <ligandPart>
        <name>Fe</name>
        <dbReference type="ChEBI" id="CHEBI:18248"/>
    </ligandPart>
</feature>
<keyword evidence="9 13" id="KW-0408">Iron</keyword>
<evidence type="ECO:0000256" key="7">
    <source>
        <dbReference type="ARBA" id="ARBA00022764"/>
    </source>
</evidence>
<feature type="binding site" evidence="15">
    <location>
        <position position="215"/>
    </location>
    <ligand>
        <name>substrate</name>
    </ligand>
</feature>
<gene>
    <name evidence="19" type="ORF">Mesil_3453</name>
</gene>
<dbReference type="GO" id="GO:0070069">
    <property type="term" value="C:cytochrome complex"/>
    <property type="evidence" value="ECO:0007669"/>
    <property type="project" value="InterPro"/>
</dbReference>
<feature type="binding site" description="covalent" evidence="15">
    <location>
        <position position="172"/>
    </location>
    <ligand>
        <name>heme c</name>
        <dbReference type="ChEBI" id="CHEBI:61717"/>
        <label>2</label>
    </ligand>
</feature>
<dbReference type="GO" id="GO:0016669">
    <property type="term" value="F:oxidoreductase activity, acting on a sulfur group of donors, cytochrome as acceptor"/>
    <property type="evidence" value="ECO:0007669"/>
    <property type="project" value="InterPro"/>
</dbReference>
<evidence type="ECO:0000256" key="8">
    <source>
        <dbReference type="ARBA" id="ARBA00022982"/>
    </source>
</evidence>
<organism evidence="19 20">
    <name type="scientific">Allomeiothermus silvanus (strain ATCC 700542 / DSM 9946 / NBRC 106475 / NCIMB 13440 / VI-R2)</name>
    <name type="common">Thermus silvanus</name>
    <dbReference type="NCBI Taxonomy" id="526227"/>
    <lineage>
        <taxon>Bacteria</taxon>
        <taxon>Thermotogati</taxon>
        <taxon>Deinococcota</taxon>
        <taxon>Deinococci</taxon>
        <taxon>Thermales</taxon>
        <taxon>Thermaceae</taxon>
        <taxon>Allomeiothermus</taxon>
    </lineage>
</organism>
<evidence type="ECO:0000256" key="13">
    <source>
        <dbReference type="PIRNR" id="PIRNR038455"/>
    </source>
</evidence>
<dbReference type="Gene3D" id="1.10.760.10">
    <property type="entry name" value="Cytochrome c-like domain"/>
    <property type="match status" value="2"/>
</dbReference>
<dbReference type="OrthoDB" id="9808312at2"/>
<evidence type="ECO:0000256" key="1">
    <source>
        <dbReference type="ARBA" id="ARBA00004418"/>
    </source>
</evidence>
<keyword evidence="5 13" id="KW-0479">Metal-binding</keyword>
<feature type="binding site" description="axial binding residue" evidence="16">
    <location>
        <position position="173"/>
    </location>
    <ligand>
        <name>heme c</name>
        <dbReference type="ChEBI" id="CHEBI:61717"/>
        <label>2</label>
    </ligand>
    <ligandPart>
        <name>Fe</name>
        <dbReference type="ChEBI" id="CHEBI:18248"/>
    </ligandPart>
</feature>
<feature type="binding site" description="axial binding residue" evidence="16">
    <location>
        <position position="105"/>
    </location>
    <ligand>
        <name>heme c</name>
        <dbReference type="ChEBI" id="CHEBI:61717"/>
        <label>1</label>
    </ligand>
    <ligandPart>
        <name>Fe</name>
        <dbReference type="ChEBI" id="CHEBI:18248"/>
    </ligandPart>
</feature>
<evidence type="ECO:0000256" key="2">
    <source>
        <dbReference type="ARBA" id="ARBA00022448"/>
    </source>
</evidence>
<geneLocation type="plasmid" evidence="19 20">
    <name>pMESIL01</name>
</geneLocation>
<dbReference type="InterPro" id="IPR009056">
    <property type="entry name" value="Cyt_c-like_dom"/>
</dbReference>
<dbReference type="GO" id="GO:0042597">
    <property type="term" value="C:periplasmic space"/>
    <property type="evidence" value="ECO:0007669"/>
    <property type="project" value="UniProtKB-SubCell"/>
</dbReference>
<keyword evidence="19" id="KW-0614">Plasmid</keyword>
<evidence type="ECO:0000256" key="17">
    <source>
        <dbReference type="SAM" id="SignalP"/>
    </source>
</evidence>
<dbReference type="NCBIfam" id="TIGR04484">
    <property type="entry name" value="thiosulf_SoxA"/>
    <property type="match status" value="1"/>
</dbReference>
<evidence type="ECO:0000256" key="16">
    <source>
        <dbReference type="PIRSR" id="PIRSR038455-3"/>
    </source>
</evidence>
<dbReference type="Pfam" id="PF21342">
    <property type="entry name" value="SoxA-TsdA_cyt-c"/>
    <property type="match status" value="1"/>
</dbReference>
<dbReference type="Proteomes" id="UP000001916">
    <property type="component" value="Plasmid pMESIL01"/>
</dbReference>
<keyword evidence="20" id="KW-1185">Reference proteome</keyword>
<dbReference type="InterPro" id="IPR025710">
    <property type="entry name" value="SoxA"/>
</dbReference>
<reference evidence="19 20" key="1">
    <citation type="journal article" date="2010" name="Stand. Genomic Sci.">
        <title>Complete genome sequence of Meiothermus silvanus type strain (VI-R2).</title>
        <authorList>
            <person name="Sikorski J."/>
            <person name="Tindall B.J."/>
            <person name="Lowry S."/>
            <person name="Lucas S."/>
            <person name="Nolan M."/>
            <person name="Copeland A."/>
            <person name="Glavina Del Rio T."/>
            <person name="Tice H."/>
            <person name="Cheng J.F."/>
            <person name="Han C."/>
            <person name="Pitluck S."/>
            <person name="Liolios K."/>
            <person name="Ivanova N."/>
            <person name="Mavromatis K."/>
            <person name="Mikhailova N."/>
            <person name="Pati A."/>
            <person name="Goodwin L."/>
            <person name="Chen A."/>
            <person name="Palaniappan K."/>
            <person name="Land M."/>
            <person name="Hauser L."/>
            <person name="Chang Y.J."/>
            <person name="Jeffries C.D."/>
            <person name="Rohde M."/>
            <person name="Goker M."/>
            <person name="Woyke T."/>
            <person name="Bristow J."/>
            <person name="Eisen J.A."/>
            <person name="Markowitz V."/>
            <person name="Hugenholtz P."/>
            <person name="Kyrpides N.C."/>
            <person name="Klenk H.P."/>
            <person name="Lapidus A."/>
        </authorList>
    </citation>
    <scope>NUCLEOTIDE SEQUENCE [LARGE SCALE GENOMIC DNA]</scope>
    <source>
        <strain evidence="20">ATCC 700542 / DSM 9946 / VI-R2</strain>
        <plasmid evidence="20">Plasmid pMESIL01</plasmid>
    </source>
</reference>
<feature type="binding site" description="covalent" evidence="15">
    <location>
        <position position="169"/>
    </location>
    <ligand>
        <name>heme c</name>
        <dbReference type="ChEBI" id="CHEBI:61717"/>
        <label>2</label>
    </ligand>
</feature>
<dbReference type="KEGG" id="msv:Mesil_3453"/>
<feature type="binding site" description="covalent" evidence="15">
    <location>
        <position position="69"/>
    </location>
    <ligand>
        <name>heme c</name>
        <dbReference type="ChEBI" id="CHEBI:61717"/>
        <label>1</label>
    </ligand>
</feature>
<evidence type="ECO:0000256" key="15">
    <source>
        <dbReference type="PIRSR" id="PIRSR038455-2"/>
    </source>
</evidence>
<evidence type="ECO:0000256" key="11">
    <source>
        <dbReference type="ARBA" id="ARBA00048077"/>
    </source>
</evidence>
<comment type="catalytic activity">
    <reaction evidence="12 13">
        <text>S-sulfanyl-L-cysteinyl-[SoxY protein] + thiosulfate + 2 Fe(III)-[cytochrome c] = S-(2-sulfodisulfanyl)-L-cysteinyl-[SoxY protein] + 2 Fe(II)-[cytochrome c] + 2 H(+)</text>
        <dbReference type="Rhea" id="RHEA:51224"/>
        <dbReference type="Rhea" id="RHEA-COMP:10350"/>
        <dbReference type="Rhea" id="RHEA-COMP:14399"/>
        <dbReference type="Rhea" id="RHEA-COMP:14689"/>
        <dbReference type="Rhea" id="RHEA-COMP:14690"/>
        <dbReference type="ChEBI" id="CHEBI:15378"/>
        <dbReference type="ChEBI" id="CHEBI:29033"/>
        <dbReference type="ChEBI" id="CHEBI:29034"/>
        <dbReference type="ChEBI" id="CHEBI:33542"/>
        <dbReference type="ChEBI" id="CHEBI:61963"/>
        <dbReference type="ChEBI" id="CHEBI:140664"/>
        <dbReference type="EC" id="2.8.5.2"/>
    </reaction>
</comment>
<dbReference type="PIRSF" id="PIRSF038455">
    <property type="entry name" value="SoxA"/>
    <property type="match status" value="1"/>
</dbReference>
<feature type="chain" id="PRO_5003093038" description="SoxAX cytochrome complex subunit A" evidence="17">
    <location>
        <begin position="23"/>
        <end position="259"/>
    </location>
</feature>
<evidence type="ECO:0000256" key="6">
    <source>
        <dbReference type="ARBA" id="ARBA00022729"/>
    </source>
</evidence>
<evidence type="ECO:0000256" key="10">
    <source>
        <dbReference type="ARBA" id="ARBA00025746"/>
    </source>
</evidence>
<evidence type="ECO:0000256" key="12">
    <source>
        <dbReference type="ARBA" id="ARBA00048423"/>
    </source>
</evidence>
<name>D7BJA5_ALLS1</name>
<comment type="subunit">
    <text evidence="13">Heterodimer of SoxA and SoxX.</text>
</comment>
<evidence type="ECO:0000256" key="9">
    <source>
        <dbReference type="ARBA" id="ARBA00023004"/>
    </source>
</evidence>
<comment type="subcellular location">
    <subcellularLocation>
        <location evidence="1 13">Periplasm</location>
    </subcellularLocation>
</comment>
<evidence type="ECO:0000256" key="5">
    <source>
        <dbReference type="ARBA" id="ARBA00022723"/>
    </source>
</evidence>
<feature type="domain" description="Cytochrome c" evidence="18">
    <location>
        <begin position="51"/>
        <end position="138"/>
    </location>
</feature>
<dbReference type="GO" id="GO:0009055">
    <property type="term" value="F:electron transfer activity"/>
    <property type="evidence" value="ECO:0007669"/>
    <property type="project" value="InterPro"/>
</dbReference>
<protein>
    <recommendedName>
        <fullName evidence="13">SoxAX cytochrome complex subunit A</fullName>
        <ecNumber evidence="13">2.8.5.2</ecNumber>
    </recommendedName>
    <alternativeName>
        <fullName evidence="13">Protein SoxA</fullName>
    </alternativeName>
    <alternativeName>
        <fullName evidence="13">Sulfur oxidizing protein A</fullName>
    </alternativeName>
    <alternativeName>
        <fullName evidence="13">Thiosulfate-oxidizing multienzyme system protein SoxA</fullName>
    </alternativeName>
</protein>
<evidence type="ECO:0000313" key="19">
    <source>
        <dbReference type="EMBL" id="ADH65261.1"/>
    </source>
</evidence>
<feature type="active site" description="Cysteine persulfide intermediate" evidence="14">
    <location>
        <position position="219"/>
    </location>
</feature>
<evidence type="ECO:0000259" key="18">
    <source>
        <dbReference type="Pfam" id="PF21342"/>
    </source>
</evidence>
<dbReference type="GO" id="GO:0016740">
    <property type="term" value="F:transferase activity"/>
    <property type="evidence" value="ECO:0007669"/>
    <property type="project" value="UniProtKB-KW"/>
</dbReference>
<keyword evidence="4 13" id="KW-0808">Transferase</keyword>
<keyword evidence="8 13" id="KW-0249">Electron transport</keyword>
<proteinExistence type="inferred from homology"/>
<dbReference type="eggNOG" id="COG3258">
    <property type="taxonomic scope" value="Bacteria"/>
</dbReference>
<evidence type="ECO:0000256" key="4">
    <source>
        <dbReference type="ARBA" id="ARBA00022679"/>
    </source>
</evidence>